<gene>
    <name evidence="5" type="ORF">prwr041_02400</name>
</gene>
<dbReference type="SUPFAM" id="SSF46689">
    <property type="entry name" value="Homeodomain-like"/>
    <property type="match status" value="1"/>
</dbReference>
<evidence type="ECO:0000259" key="4">
    <source>
        <dbReference type="PROSITE" id="PS01124"/>
    </source>
</evidence>
<evidence type="ECO:0000313" key="5">
    <source>
        <dbReference type="EMBL" id="BCS84347.1"/>
    </source>
</evidence>
<accession>A0ABM7NVG0</accession>
<dbReference type="PROSITE" id="PS01124">
    <property type="entry name" value="HTH_ARAC_FAMILY_2"/>
    <property type="match status" value="1"/>
</dbReference>
<dbReference type="Proteomes" id="UP001319045">
    <property type="component" value="Chromosome"/>
</dbReference>
<organism evidence="5 6">
    <name type="scientific">Prevotella herbatica</name>
    <dbReference type="NCBI Taxonomy" id="2801997"/>
    <lineage>
        <taxon>Bacteria</taxon>
        <taxon>Pseudomonadati</taxon>
        <taxon>Bacteroidota</taxon>
        <taxon>Bacteroidia</taxon>
        <taxon>Bacteroidales</taxon>
        <taxon>Prevotellaceae</taxon>
        <taxon>Prevotella</taxon>
    </lineage>
</organism>
<feature type="domain" description="HTH araC/xylS-type" evidence="4">
    <location>
        <begin position="32"/>
        <end position="134"/>
    </location>
</feature>
<dbReference type="SMART" id="SM00342">
    <property type="entry name" value="HTH_ARAC"/>
    <property type="match status" value="1"/>
</dbReference>
<dbReference type="InterPro" id="IPR018060">
    <property type="entry name" value="HTH_AraC"/>
</dbReference>
<dbReference type="Pfam" id="PF12833">
    <property type="entry name" value="HTH_18"/>
    <property type="match status" value="1"/>
</dbReference>
<protein>
    <submittedName>
        <fullName evidence="5">AraC family transcriptional regulator</fullName>
    </submittedName>
</protein>
<sequence length="156" mass="18867">MAKYNIKEKSEKRANYRSFMNPSVKDELQEKIRVKIILEEKYKDKDYSAKKLAEDLGTNVRYISAVCAERFYMSYCELVNYYRINESMTMLTDRRYAKMRVEDISEMVGFSNRQSFYVAFYRLRGMTPRQYKMQYIRNHPELLRELAVKSHQRKTA</sequence>
<name>A0ABM7NVG0_9BACT</name>
<dbReference type="InterPro" id="IPR009057">
    <property type="entry name" value="Homeodomain-like_sf"/>
</dbReference>
<keyword evidence="6" id="KW-1185">Reference proteome</keyword>
<dbReference type="RefSeq" id="WP_207154529.1">
    <property type="nucleotide sequence ID" value="NZ_AP024484.1"/>
</dbReference>
<reference evidence="5 6" key="1">
    <citation type="journal article" date="2022" name="Int. J. Syst. Evol. Microbiol.">
        <title>Prevotella herbatica sp. nov., a plant polysaccharide-decomposing anaerobic bacterium isolated from a methanogenic reactor.</title>
        <authorList>
            <person name="Uek A."/>
            <person name="Tonouchi A."/>
            <person name="Kaku N."/>
            <person name="Ueki K."/>
        </authorList>
    </citation>
    <scope>NUCLEOTIDE SEQUENCE [LARGE SCALE GENOMIC DNA]</scope>
    <source>
        <strain evidence="5 6">WR041</strain>
    </source>
</reference>
<evidence type="ECO:0000256" key="1">
    <source>
        <dbReference type="ARBA" id="ARBA00023015"/>
    </source>
</evidence>
<keyword evidence="3" id="KW-0804">Transcription</keyword>
<evidence type="ECO:0000313" key="6">
    <source>
        <dbReference type="Proteomes" id="UP001319045"/>
    </source>
</evidence>
<keyword evidence="2" id="KW-0238">DNA-binding</keyword>
<evidence type="ECO:0000256" key="3">
    <source>
        <dbReference type="ARBA" id="ARBA00023163"/>
    </source>
</evidence>
<proteinExistence type="predicted"/>
<dbReference type="Gene3D" id="1.10.10.60">
    <property type="entry name" value="Homeodomain-like"/>
    <property type="match status" value="1"/>
</dbReference>
<dbReference type="PANTHER" id="PTHR43280:SF29">
    <property type="entry name" value="ARAC-FAMILY TRANSCRIPTIONAL REGULATOR"/>
    <property type="match status" value="1"/>
</dbReference>
<evidence type="ECO:0000256" key="2">
    <source>
        <dbReference type="ARBA" id="ARBA00023125"/>
    </source>
</evidence>
<dbReference type="EMBL" id="AP024484">
    <property type="protein sequence ID" value="BCS84347.1"/>
    <property type="molecule type" value="Genomic_DNA"/>
</dbReference>
<keyword evidence="1" id="KW-0805">Transcription regulation</keyword>
<dbReference type="PANTHER" id="PTHR43280">
    <property type="entry name" value="ARAC-FAMILY TRANSCRIPTIONAL REGULATOR"/>
    <property type="match status" value="1"/>
</dbReference>